<dbReference type="RefSeq" id="WP_158698513.1">
    <property type="nucleotide sequence ID" value="NZ_JALXUB010000030.1"/>
</dbReference>
<dbReference type="AlphaFoldDB" id="A0A1H1UPR5"/>
<dbReference type="EMBL" id="LT629770">
    <property type="protein sequence ID" value="SDS74463.1"/>
    <property type="molecule type" value="Genomic_DNA"/>
</dbReference>
<dbReference type="GO" id="GO:0003677">
    <property type="term" value="F:DNA binding"/>
    <property type="evidence" value="ECO:0007669"/>
    <property type="project" value="InterPro"/>
</dbReference>
<dbReference type="CDD" id="cd00093">
    <property type="entry name" value="HTH_XRE"/>
    <property type="match status" value="1"/>
</dbReference>
<reference evidence="2 3" key="1">
    <citation type="submission" date="2016-10" db="EMBL/GenBank/DDBJ databases">
        <authorList>
            <person name="de Groot N.N."/>
        </authorList>
    </citation>
    <scope>NUCLEOTIDE SEQUENCE [LARGE SCALE GENOMIC DNA]</scope>
    <source>
        <strain evidence="2 3">DSM 15019</strain>
    </source>
</reference>
<organism evidence="2 3">
    <name type="scientific">Microbacterium paraoxydans</name>
    <dbReference type="NCBI Taxonomy" id="199592"/>
    <lineage>
        <taxon>Bacteria</taxon>
        <taxon>Bacillati</taxon>
        <taxon>Actinomycetota</taxon>
        <taxon>Actinomycetes</taxon>
        <taxon>Micrococcales</taxon>
        <taxon>Microbacteriaceae</taxon>
        <taxon>Microbacterium</taxon>
    </lineage>
</organism>
<sequence>MTNASVLVRAARKSSGLTQKDLAERTNVDQGRVSRVEGGREAEFSTVERFLRGAGYRLYSAPTRRDDAATIAAAIRGYLRAGDKHSALREFIQLSDNLNAEHGLVRGVLGLAEPEPTGDRVWDAALAALVDLRLREEGLPTPAWVDGPNRRVQVPRTLDVDPADPIPAPDDVPTEFLERGVLVWQDTLTSV</sequence>
<gene>
    <name evidence="2" type="ORF">SAMN04489809_2567</name>
</gene>
<dbReference type="SMART" id="SM00530">
    <property type="entry name" value="HTH_XRE"/>
    <property type="match status" value="1"/>
</dbReference>
<protein>
    <submittedName>
        <fullName evidence="2">Helix-turn-helix domain-containing protein</fullName>
    </submittedName>
</protein>
<name>A0A1H1UPR5_9MICO</name>
<dbReference type="GeneID" id="36300963"/>
<accession>A0A1H1UPR5</accession>
<evidence type="ECO:0000259" key="1">
    <source>
        <dbReference type="PROSITE" id="PS50943"/>
    </source>
</evidence>
<dbReference type="Gene3D" id="1.10.260.40">
    <property type="entry name" value="lambda repressor-like DNA-binding domains"/>
    <property type="match status" value="1"/>
</dbReference>
<feature type="domain" description="HTH cro/C1-type" evidence="1">
    <location>
        <begin position="8"/>
        <end position="40"/>
    </location>
</feature>
<dbReference type="Pfam" id="PF13560">
    <property type="entry name" value="HTH_31"/>
    <property type="match status" value="1"/>
</dbReference>
<dbReference type="Proteomes" id="UP000182126">
    <property type="component" value="Chromosome I"/>
</dbReference>
<dbReference type="InterPro" id="IPR010982">
    <property type="entry name" value="Lambda_DNA-bd_dom_sf"/>
</dbReference>
<dbReference type="PROSITE" id="PS50943">
    <property type="entry name" value="HTH_CROC1"/>
    <property type="match status" value="1"/>
</dbReference>
<dbReference type="SUPFAM" id="SSF47413">
    <property type="entry name" value="lambda repressor-like DNA-binding domains"/>
    <property type="match status" value="1"/>
</dbReference>
<evidence type="ECO:0000313" key="3">
    <source>
        <dbReference type="Proteomes" id="UP000182126"/>
    </source>
</evidence>
<evidence type="ECO:0000313" key="2">
    <source>
        <dbReference type="EMBL" id="SDS74463.1"/>
    </source>
</evidence>
<proteinExistence type="predicted"/>
<dbReference type="InterPro" id="IPR001387">
    <property type="entry name" value="Cro/C1-type_HTH"/>
</dbReference>